<evidence type="ECO:0000313" key="1">
    <source>
        <dbReference type="EMBL" id="CAA7406728.1"/>
    </source>
</evidence>
<reference evidence="1" key="1">
    <citation type="submission" date="2020-02" db="EMBL/GenBank/DDBJ databases">
        <authorList>
            <person name="Scholz U."/>
            <person name="Mascher M."/>
            <person name="Fiebig A."/>
        </authorList>
    </citation>
    <scope>NUCLEOTIDE SEQUENCE</scope>
</reference>
<protein>
    <submittedName>
        <fullName evidence="1">Uncharacterized protein</fullName>
    </submittedName>
</protein>
<dbReference type="PANTHER" id="PTHR35305">
    <property type="entry name" value="FAD-BINDING PROTEIN"/>
    <property type="match status" value="1"/>
</dbReference>
<dbReference type="Proteomes" id="UP000663760">
    <property type="component" value="Chromosome 13"/>
</dbReference>
<keyword evidence="2" id="KW-1185">Reference proteome</keyword>
<gene>
    <name evidence="1" type="ORF">SI8410_13017406</name>
</gene>
<accession>A0A7I8LBU5</accession>
<organism evidence="1 2">
    <name type="scientific">Spirodela intermedia</name>
    <name type="common">Intermediate duckweed</name>
    <dbReference type="NCBI Taxonomy" id="51605"/>
    <lineage>
        <taxon>Eukaryota</taxon>
        <taxon>Viridiplantae</taxon>
        <taxon>Streptophyta</taxon>
        <taxon>Embryophyta</taxon>
        <taxon>Tracheophyta</taxon>
        <taxon>Spermatophyta</taxon>
        <taxon>Magnoliopsida</taxon>
        <taxon>Liliopsida</taxon>
        <taxon>Araceae</taxon>
        <taxon>Lemnoideae</taxon>
        <taxon>Spirodela</taxon>
    </lineage>
</organism>
<dbReference type="AlphaFoldDB" id="A0A7I8LBU5"/>
<sequence>MDLSAAVNLCQQGLQGHLNKVKPLLDELGSLLEDGLATMQAVNRNSLREGSEIGDYQAEWSWEETGALLPSVESLLLTSILMRATYSMLKCDYEMQERIILSLGFSSSLEELEGYCLMWDLRPFIDDDMMQHCWRLIPQTCAPK</sequence>
<proteinExistence type="predicted"/>
<name>A0A7I8LBU5_SPIIN</name>
<dbReference type="EMBL" id="LR746276">
    <property type="protein sequence ID" value="CAA7406728.1"/>
    <property type="molecule type" value="Genomic_DNA"/>
</dbReference>
<dbReference type="PANTHER" id="PTHR35305:SF2">
    <property type="entry name" value="FAD-BINDING PROTEIN"/>
    <property type="match status" value="1"/>
</dbReference>
<dbReference type="OrthoDB" id="744228at2759"/>
<evidence type="ECO:0000313" key="2">
    <source>
        <dbReference type="Proteomes" id="UP000663760"/>
    </source>
</evidence>